<dbReference type="EMBL" id="KN837149">
    <property type="protein sequence ID" value="KIJ39778.1"/>
    <property type="molecule type" value="Genomic_DNA"/>
</dbReference>
<feature type="region of interest" description="Disordered" evidence="1">
    <location>
        <begin position="1"/>
        <end position="50"/>
    </location>
</feature>
<reference evidence="2 3" key="1">
    <citation type="submission" date="2014-06" db="EMBL/GenBank/DDBJ databases">
        <title>Evolutionary Origins and Diversification of the Mycorrhizal Mutualists.</title>
        <authorList>
            <consortium name="DOE Joint Genome Institute"/>
            <consortium name="Mycorrhizal Genomics Consortium"/>
            <person name="Kohler A."/>
            <person name="Kuo A."/>
            <person name="Nagy L.G."/>
            <person name="Floudas D."/>
            <person name="Copeland A."/>
            <person name="Barry K.W."/>
            <person name="Cichocki N."/>
            <person name="Veneault-Fourrey C."/>
            <person name="LaButti K."/>
            <person name="Lindquist E.A."/>
            <person name="Lipzen A."/>
            <person name="Lundell T."/>
            <person name="Morin E."/>
            <person name="Murat C."/>
            <person name="Riley R."/>
            <person name="Ohm R."/>
            <person name="Sun H."/>
            <person name="Tunlid A."/>
            <person name="Henrissat B."/>
            <person name="Grigoriev I.V."/>
            <person name="Hibbett D.S."/>
            <person name="Martin F."/>
        </authorList>
    </citation>
    <scope>NUCLEOTIDE SEQUENCE [LARGE SCALE GENOMIC DNA]</scope>
    <source>
        <strain evidence="2 3">SS14</strain>
    </source>
</reference>
<dbReference type="HOGENOM" id="CLU_081925_0_0_1"/>
<accession>A0A0C9U9M5</accession>
<organism evidence="2 3">
    <name type="scientific">Sphaerobolus stellatus (strain SS14)</name>
    <dbReference type="NCBI Taxonomy" id="990650"/>
    <lineage>
        <taxon>Eukaryota</taxon>
        <taxon>Fungi</taxon>
        <taxon>Dikarya</taxon>
        <taxon>Basidiomycota</taxon>
        <taxon>Agaricomycotina</taxon>
        <taxon>Agaricomycetes</taxon>
        <taxon>Phallomycetidae</taxon>
        <taxon>Geastrales</taxon>
        <taxon>Sphaerobolaceae</taxon>
        <taxon>Sphaerobolus</taxon>
    </lineage>
</organism>
<feature type="compositionally biased region" description="Pro residues" evidence="1">
    <location>
        <begin position="1"/>
        <end position="12"/>
    </location>
</feature>
<dbReference type="Proteomes" id="UP000054279">
    <property type="component" value="Unassembled WGS sequence"/>
</dbReference>
<name>A0A0C9U9M5_SPHS4</name>
<evidence type="ECO:0000313" key="2">
    <source>
        <dbReference type="EMBL" id="KIJ39778.1"/>
    </source>
</evidence>
<proteinExistence type="predicted"/>
<evidence type="ECO:0000256" key="1">
    <source>
        <dbReference type="SAM" id="MobiDB-lite"/>
    </source>
</evidence>
<dbReference type="AlphaFoldDB" id="A0A0C9U9M5"/>
<sequence>MSYAPPAVPPYPTNFDDQRQYQQDPKPPVPQYFHPEHSAVSPMPERIMPNLPADQAHSIQPATPSPPRPIRLSTTEAIWRIPARPQSPRTSSAAPALAGHLARPQSAFDSHPVPLPPDRYGASPAPYAPYNAGDAGAVRLAGSSSAAQRCLHAVALQGRTARRRTTLPVPRRSTHIHSRIFTLHRSTSPKDVSPNSPELTASIPTKDTLLAAQKILTLIYGGITNHLLEILVMMVECMDNTNSTLLRLTVTYHRLYDHINPNHLELLHHRLETRRSQCFSMIHILYLGNF</sequence>
<protein>
    <submittedName>
        <fullName evidence="2">Uncharacterized protein</fullName>
    </submittedName>
</protein>
<keyword evidence="3" id="KW-1185">Reference proteome</keyword>
<evidence type="ECO:0000313" key="3">
    <source>
        <dbReference type="Proteomes" id="UP000054279"/>
    </source>
</evidence>
<gene>
    <name evidence="2" type="ORF">M422DRAFT_257374</name>
</gene>